<evidence type="ECO:0000313" key="4">
    <source>
        <dbReference type="EMBL" id="BCE47147.1"/>
    </source>
</evidence>
<evidence type="ECO:0000313" key="1">
    <source>
        <dbReference type="EMBL" id="BCE20900.1"/>
    </source>
</evidence>
<reference evidence="1" key="1">
    <citation type="submission" date="2020-05" db="EMBL/GenBank/DDBJ databases">
        <title>Complete genome sequence of Bradyrhizobium diazoefficiens XF1 isolated from soybean nodule.</title>
        <authorList>
            <person name="Noda R."/>
            <person name="Kakizaki K."/>
            <person name="Minamisawa K."/>
        </authorList>
    </citation>
    <scope>NUCLEOTIDE SEQUENCE</scope>
    <source>
        <strain evidence="1">XF1</strain>
    </source>
</reference>
<reference evidence="8" key="9">
    <citation type="submission" date="2020-05" db="EMBL/GenBank/DDBJ databases">
        <title>Complete genome sequence of Bradyrhizobium diazoefficiens XF9 isolated from soybean nodule.</title>
        <authorList>
            <person name="Noda R."/>
            <person name="Kakizaki K."/>
            <person name="Minamisawa K."/>
        </authorList>
    </citation>
    <scope>NUCLEOTIDE SEQUENCE</scope>
    <source>
        <strain evidence="8">XF9</strain>
    </source>
</reference>
<sequence length="102" mass="11492">MRFARRIPWCAARFSREPARVRVLSLRARLHQNVQQVAWRTAPVARWSSGLRQLWPYPVPIALSHALGRWHDKGCMMSALVSALDVAMNGKDPASGSDVTRS</sequence>
<evidence type="ECO:0000313" key="6">
    <source>
        <dbReference type="EMBL" id="BCE64749.1"/>
    </source>
</evidence>
<dbReference type="EMBL" id="AP023093">
    <property type="protein sequence ID" value="BCE38461.1"/>
    <property type="molecule type" value="Genomic_DNA"/>
</dbReference>
<evidence type="ECO:0000313" key="5">
    <source>
        <dbReference type="EMBL" id="BCE56014.1"/>
    </source>
</evidence>
<proteinExistence type="predicted"/>
<accession>A0A809ZUS2</accession>
<reference evidence="4" key="5">
    <citation type="submission" date="2020-05" db="EMBL/GenBank/DDBJ databases">
        <title>Complete genome sequence of Bradyrhizobium diazoefficiens XF4 isolated from soybean nodule.</title>
        <authorList>
            <person name="Noda R."/>
            <person name="Kakizaki K."/>
            <person name="Minamisawa K."/>
        </authorList>
    </citation>
    <scope>NUCLEOTIDE SEQUENCE</scope>
    <source>
        <strain evidence="4">XF4</strain>
    </source>
</reference>
<dbReference type="EMBL" id="AP023098">
    <property type="protein sequence ID" value="BCE82059.1"/>
    <property type="molecule type" value="Genomic_DNA"/>
</dbReference>
<evidence type="ECO:0000313" key="2">
    <source>
        <dbReference type="EMBL" id="BCE29718.1"/>
    </source>
</evidence>
<dbReference type="EMBL" id="AP023091">
    <property type="protein sequence ID" value="BCE20900.1"/>
    <property type="molecule type" value="Genomic_DNA"/>
</dbReference>
<name>A0A809ZUS2_9BRAD</name>
<evidence type="ECO:0000313" key="3">
    <source>
        <dbReference type="EMBL" id="BCE38461.1"/>
    </source>
</evidence>
<protein>
    <submittedName>
        <fullName evidence="5">Uncharacterized protein</fullName>
    </submittedName>
</protein>
<evidence type="ECO:0000313" key="9">
    <source>
        <dbReference type="EMBL" id="BCE90670.1"/>
    </source>
</evidence>
<dbReference type="EMBL" id="AP023095">
    <property type="protein sequence ID" value="BCE56014.1"/>
    <property type="molecule type" value="Genomic_DNA"/>
</dbReference>
<reference evidence="5" key="6">
    <citation type="submission" date="2020-05" db="EMBL/GenBank/DDBJ databases">
        <title>Complete genome sequence of Bradyrhizobium diazoefficiens XF5 isolated from soybean nodule.</title>
        <authorList>
            <person name="Noda R."/>
            <person name="Kakizaki K."/>
            <person name="Minamisawa K."/>
        </authorList>
    </citation>
    <scope>NUCLEOTIDE SEQUENCE</scope>
    <source>
        <strain evidence="5">XF5</strain>
    </source>
</reference>
<dbReference type="EMBL" id="AP023096">
    <property type="protein sequence ID" value="BCE64749.1"/>
    <property type="molecule type" value="Genomic_DNA"/>
</dbReference>
<reference evidence="9" key="2">
    <citation type="submission" date="2020-05" db="EMBL/GenBank/DDBJ databases">
        <title>Complete genome sequence of Bradyrhizobium diazoefficiens XF10 isolated from soybean nodule.</title>
        <authorList>
            <person name="Noda R."/>
            <person name="Kakizaki K."/>
            <person name="Minamisawa K."/>
        </authorList>
    </citation>
    <scope>NUCLEOTIDE SEQUENCE</scope>
    <source>
        <strain evidence="9">XF10</strain>
    </source>
</reference>
<evidence type="ECO:0000313" key="8">
    <source>
        <dbReference type="EMBL" id="BCE82059.1"/>
    </source>
</evidence>
<dbReference type="AlphaFoldDB" id="A0A809ZUS2"/>
<dbReference type="EMBL" id="AP023097">
    <property type="protein sequence ID" value="BCE73328.1"/>
    <property type="molecule type" value="Genomic_DNA"/>
</dbReference>
<reference evidence="2" key="3">
    <citation type="submission" date="2020-05" db="EMBL/GenBank/DDBJ databases">
        <title>Complete genome sequence of Bradyrhizobium diazoefficiens XF2 isolated from soybean nodule.</title>
        <authorList>
            <person name="Noda R."/>
            <person name="Kakizaki K."/>
            <person name="Minamisawa K."/>
        </authorList>
    </citation>
    <scope>NUCLEOTIDE SEQUENCE</scope>
    <source>
        <strain evidence="2">XF2</strain>
    </source>
</reference>
<dbReference type="EMBL" id="AP023092">
    <property type="protein sequence ID" value="BCE29718.1"/>
    <property type="molecule type" value="Genomic_DNA"/>
</dbReference>
<reference evidence="3" key="4">
    <citation type="submission" date="2020-05" db="EMBL/GenBank/DDBJ databases">
        <title>Complete genome sequence of Bradyrhizobium diazoefficiens XF3 isolated from soybean nodule.</title>
        <authorList>
            <person name="Noda R."/>
            <person name="Kakizaki K."/>
            <person name="Minamisawa K."/>
        </authorList>
    </citation>
    <scope>NUCLEOTIDE SEQUENCE</scope>
    <source>
        <strain evidence="3">XF3</strain>
    </source>
</reference>
<dbReference type="EMBL" id="AP023099">
    <property type="protein sequence ID" value="BCE90670.1"/>
    <property type="molecule type" value="Genomic_DNA"/>
</dbReference>
<reference evidence="6" key="7">
    <citation type="submission" date="2020-05" db="EMBL/GenBank/DDBJ databases">
        <title>Complete genome sequence of Bradyrhizobium diazoefficiens XF6 isolated from soybean nodule.</title>
        <authorList>
            <person name="Noda R."/>
            <person name="Kakizaki K."/>
            <person name="Minamisawa K."/>
        </authorList>
    </citation>
    <scope>NUCLEOTIDE SEQUENCE</scope>
    <source>
        <strain evidence="6">XF6</strain>
    </source>
</reference>
<dbReference type="EMBL" id="AP023094">
    <property type="protein sequence ID" value="BCE47147.1"/>
    <property type="molecule type" value="Genomic_DNA"/>
</dbReference>
<evidence type="ECO:0000313" key="7">
    <source>
        <dbReference type="EMBL" id="BCE73328.1"/>
    </source>
</evidence>
<gene>
    <name evidence="9" type="ORF">XF10B_34680</name>
    <name evidence="1" type="ORF">XF1B_35810</name>
    <name evidence="2" type="ORF">XF2B_34870</name>
    <name evidence="3" type="ORF">XF3B_34920</name>
    <name evidence="4" type="ORF">XF4B_34960</name>
    <name evidence="5" type="ORF">XF5B_35260</name>
    <name evidence="6" type="ORF">XF6B_35480</name>
    <name evidence="7" type="ORF">XF8B_34390</name>
    <name evidence="8" type="ORF">XF9B_34800</name>
</gene>
<reference evidence="7" key="8">
    <citation type="submission" date="2020-05" db="EMBL/GenBank/DDBJ databases">
        <title>Complete genome sequence of Bradyrhizobium diazoefficiens XF8 isolated from soybean nodule.</title>
        <authorList>
            <person name="Noda R."/>
            <person name="Kakizaki K."/>
            <person name="Minamisawa K."/>
        </authorList>
    </citation>
    <scope>NUCLEOTIDE SEQUENCE</scope>
    <source>
        <strain evidence="7">XF8</strain>
    </source>
</reference>
<organism evidence="5">
    <name type="scientific">Bradyrhizobium diazoefficiens</name>
    <dbReference type="NCBI Taxonomy" id="1355477"/>
    <lineage>
        <taxon>Bacteria</taxon>
        <taxon>Pseudomonadati</taxon>
        <taxon>Pseudomonadota</taxon>
        <taxon>Alphaproteobacteria</taxon>
        <taxon>Hyphomicrobiales</taxon>
        <taxon>Nitrobacteraceae</taxon>
        <taxon>Bradyrhizobium</taxon>
    </lineage>
</organism>